<proteinExistence type="predicted"/>
<keyword evidence="6" id="KW-1185">Reference proteome</keyword>
<dbReference type="FunCoup" id="F0ZZA7">
    <property type="interactions" value="743"/>
</dbReference>
<feature type="compositionally biased region" description="Low complexity" evidence="3">
    <location>
        <begin position="336"/>
        <end position="345"/>
    </location>
</feature>
<evidence type="ECO:0000313" key="5">
    <source>
        <dbReference type="EMBL" id="EGC30716.1"/>
    </source>
</evidence>
<feature type="region of interest" description="Disordered" evidence="3">
    <location>
        <begin position="298"/>
        <end position="345"/>
    </location>
</feature>
<dbReference type="SUPFAM" id="SSF51735">
    <property type="entry name" value="NAD(P)-binding Rossmann-fold domains"/>
    <property type="match status" value="1"/>
</dbReference>
<dbReference type="InterPro" id="IPR016040">
    <property type="entry name" value="NAD(P)-bd_dom"/>
</dbReference>
<dbReference type="eggNOG" id="KOG0619">
    <property type="taxonomic scope" value="Eukaryota"/>
</dbReference>
<keyword evidence="1" id="KW-0433">Leucine-rich repeat</keyword>
<dbReference type="GeneID" id="10508779"/>
<dbReference type="PROSITE" id="PS51450">
    <property type="entry name" value="LRR"/>
    <property type="match status" value="2"/>
</dbReference>
<accession>F0ZZA7</accession>
<dbReference type="Proteomes" id="UP000001064">
    <property type="component" value="Unassembled WGS sequence"/>
</dbReference>
<dbReference type="STRING" id="5786.F0ZZA7"/>
<dbReference type="Gene3D" id="3.80.10.10">
    <property type="entry name" value="Ribonuclease Inhibitor"/>
    <property type="match status" value="2"/>
</dbReference>
<dbReference type="OrthoDB" id="676979at2759"/>
<dbReference type="eggNOG" id="KOG0747">
    <property type="taxonomic scope" value="Eukaryota"/>
</dbReference>
<dbReference type="InParanoid" id="F0ZZA7"/>
<dbReference type="InterPro" id="IPR003591">
    <property type="entry name" value="Leu-rich_rpt_typical-subtyp"/>
</dbReference>
<organism evidence="5 6">
    <name type="scientific">Dictyostelium purpureum</name>
    <name type="common">Slime mold</name>
    <dbReference type="NCBI Taxonomy" id="5786"/>
    <lineage>
        <taxon>Eukaryota</taxon>
        <taxon>Amoebozoa</taxon>
        <taxon>Evosea</taxon>
        <taxon>Eumycetozoa</taxon>
        <taxon>Dictyostelia</taxon>
        <taxon>Dictyosteliales</taxon>
        <taxon>Dictyosteliaceae</taxon>
        <taxon>Dictyostelium</taxon>
    </lineage>
</organism>
<dbReference type="SMART" id="SM00369">
    <property type="entry name" value="LRR_TYP"/>
    <property type="match status" value="4"/>
</dbReference>
<dbReference type="Gene3D" id="3.40.50.720">
    <property type="entry name" value="NAD(P)-binding Rossmann-like Domain"/>
    <property type="match status" value="1"/>
</dbReference>
<sequence length="688" mass="77438">MTIKNRIKDLNKNKLTKLDLSALKITSVPKELTKSISDSKNVVLKIIELDLSFNQIKTAQFLEEFGTISNDFSSLEVLNLMGNVLLDFSMSVIKSPVSITKWNNICELNLSGCKITKVTNLSFVHLVKLRKLSLANNNIEVIEDQSFSYFKNTLEELSLAGNSIKQIPTSLVELKSLELLDLSGCPIQNLPDGLGNMISLLEMNLGNCKLTELPNSIGKLKRLCVLDIQNNHLNDLPLSIGYCIGLGQSSSGINIYGNSFSNNSELKSRQSKGAALIMDYLEKRVTLHVGVIPLGSNNSNNNLQQQSINVSIPSPRPSRPPQYDKINEDRPPQYQSIVSSSGSNGSVSIEHAINIPGPKPLREKINDILRNDIKIYMKQFFDAISQTNNNAPQIQANQLIAIGNILTPAQNEMDQLFKTFSIDTSKMVYNSPMPINGEDKILQIKKIINLKLEHIAVHSRFLLDYMDQISQPNKLSSMEYDKRISLINHTLQSFVLKLALIKNGSHLSIFLTKKYKNYKIIVIDKLDYCSNLNNLNSIINEPNFKFYKGNILDEDFLNNLFIKENIDTVFHLAAYTHVDESFKNSIKFTENNVLGTHYLLEVCKNYNISKFIYISTDEVYGSGLINDEYCNKKDIIINNGENNSVDYNNVNNINNNNNIKKKNIKNKGSIENKTISTTLIVILLVTKQ</sequence>
<name>F0ZZA7_DICPU</name>
<reference evidence="6" key="1">
    <citation type="journal article" date="2011" name="Genome Biol.">
        <title>Comparative genomics of the social amoebae Dictyostelium discoideum and Dictyostelium purpureum.</title>
        <authorList>
            <consortium name="US DOE Joint Genome Institute (JGI-PGF)"/>
            <person name="Sucgang R."/>
            <person name="Kuo A."/>
            <person name="Tian X."/>
            <person name="Salerno W."/>
            <person name="Parikh A."/>
            <person name="Feasley C.L."/>
            <person name="Dalin E."/>
            <person name="Tu H."/>
            <person name="Huang E."/>
            <person name="Barry K."/>
            <person name="Lindquist E."/>
            <person name="Shapiro H."/>
            <person name="Bruce D."/>
            <person name="Schmutz J."/>
            <person name="Salamov A."/>
            <person name="Fey P."/>
            <person name="Gaudet P."/>
            <person name="Anjard C."/>
            <person name="Babu M.M."/>
            <person name="Basu S."/>
            <person name="Bushmanova Y."/>
            <person name="van der Wel H."/>
            <person name="Katoh-Kurasawa M."/>
            <person name="Dinh C."/>
            <person name="Coutinho P.M."/>
            <person name="Saito T."/>
            <person name="Elias M."/>
            <person name="Schaap P."/>
            <person name="Kay R.R."/>
            <person name="Henrissat B."/>
            <person name="Eichinger L."/>
            <person name="Rivero F."/>
            <person name="Putnam N.H."/>
            <person name="West C.M."/>
            <person name="Loomis W.F."/>
            <person name="Chisholm R.L."/>
            <person name="Shaulsky G."/>
            <person name="Strassmann J.E."/>
            <person name="Queller D.C."/>
            <person name="Kuspa A."/>
            <person name="Grigoriev I.V."/>
        </authorList>
    </citation>
    <scope>NUCLEOTIDE SEQUENCE [LARGE SCALE GENOMIC DNA]</scope>
    <source>
        <strain evidence="6">QSDP1</strain>
    </source>
</reference>
<dbReference type="Pfam" id="PF16363">
    <property type="entry name" value="GDP_Man_Dehyd"/>
    <property type="match status" value="1"/>
</dbReference>
<dbReference type="KEGG" id="dpp:DICPUDRAFT_157507"/>
<dbReference type="PANTHER" id="PTHR43000">
    <property type="entry name" value="DTDP-D-GLUCOSE 4,6-DEHYDRATASE-RELATED"/>
    <property type="match status" value="1"/>
</dbReference>
<dbReference type="OMA" id="WNNICEL"/>
<evidence type="ECO:0000313" key="6">
    <source>
        <dbReference type="Proteomes" id="UP000001064"/>
    </source>
</evidence>
<dbReference type="InterPro" id="IPR036291">
    <property type="entry name" value="NAD(P)-bd_dom_sf"/>
</dbReference>
<gene>
    <name evidence="5" type="ORF">DICPUDRAFT_157507</name>
</gene>
<feature type="domain" description="NAD(P)-binding" evidence="4">
    <location>
        <begin position="504"/>
        <end position="622"/>
    </location>
</feature>
<dbReference type="VEuPathDB" id="AmoebaDB:DICPUDRAFT_157507"/>
<dbReference type="SUPFAM" id="SSF52047">
    <property type="entry name" value="RNI-like"/>
    <property type="match status" value="1"/>
</dbReference>
<dbReference type="AlphaFoldDB" id="F0ZZA7"/>
<protein>
    <recommendedName>
        <fullName evidence="4">NAD(P)-binding domain-containing protein</fullName>
    </recommendedName>
</protein>
<dbReference type="EMBL" id="GL871306">
    <property type="protein sequence ID" value="EGC30716.1"/>
    <property type="molecule type" value="Genomic_DNA"/>
</dbReference>
<evidence type="ECO:0000256" key="3">
    <source>
        <dbReference type="SAM" id="MobiDB-lite"/>
    </source>
</evidence>
<evidence type="ECO:0000256" key="2">
    <source>
        <dbReference type="ARBA" id="ARBA00022737"/>
    </source>
</evidence>
<evidence type="ECO:0000259" key="4">
    <source>
        <dbReference type="Pfam" id="PF16363"/>
    </source>
</evidence>
<dbReference type="InterPro" id="IPR001611">
    <property type="entry name" value="Leu-rich_rpt"/>
</dbReference>
<dbReference type="Pfam" id="PF13855">
    <property type="entry name" value="LRR_8"/>
    <property type="match status" value="1"/>
</dbReference>
<feature type="compositionally biased region" description="Low complexity" evidence="3">
    <location>
        <begin position="298"/>
        <end position="309"/>
    </location>
</feature>
<evidence type="ECO:0000256" key="1">
    <source>
        <dbReference type="ARBA" id="ARBA00022614"/>
    </source>
</evidence>
<keyword evidence="2" id="KW-0677">Repeat</keyword>
<dbReference type="RefSeq" id="XP_003292751.1">
    <property type="nucleotide sequence ID" value="XM_003292703.1"/>
</dbReference>
<dbReference type="InterPro" id="IPR032675">
    <property type="entry name" value="LRR_dom_sf"/>
</dbReference>